<dbReference type="InterPro" id="IPR050453">
    <property type="entry name" value="LIM_Homeobox_TF"/>
</dbReference>
<dbReference type="OrthoDB" id="9990008at2759"/>
<dbReference type="InterPro" id="IPR001356">
    <property type="entry name" value="HD"/>
</dbReference>
<dbReference type="CDD" id="cd00086">
    <property type="entry name" value="homeodomain"/>
    <property type="match status" value="1"/>
</dbReference>
<evidence type="ECO:0000313" key="16">
    <source>
        <dbReference type="Proteomes" id="UP000276776"/>
    </source>
</evidence>
<keyword evidence="7 9" id="KW-0371">Homeobox</keyword>
<evidence type="ECO:0000313" key="17">
    <source>
        <dbReference type="WBParaSite" id="TCLT_0000254901-mRNA-1"/>
    </source>
</evidence>
<evidence type="ECO:0000256" key="7">
    <source>
        <dbReference type="ARBA" id="ARBA00023155"/>
    </source>
</evidence>
<dbReference type="Pfam" id="PF00046">
    <property type="entry name" value="Homeodomain"/>
    <property type="match status" value="1"/>
</dbReference>
<dbReference type="PROSITE" id="PS00478">
    <property type="entry name" value="LIM_DOMAIN_1"/>
    <property type="match status" value="1"/>
</dbReference>
<accession>A0A0N5CQP9</accession>
<evidence type="ECO:0000256" key="9">
    <source>
        <dbReference type="PROSITE-ProRule" id="PRU00108"/>
    </source>
</evidence>
<dbReference type="WBParaSite" id="TCLT_0000254901-mRNA-1">
    <property type="protein sequence ID" value="TCLT_0000254901-mRNA-1"/>
    <property type="gene ID" value="TCLT_0000254901"/>
</dbReference>
<proteinExistence type="predicted"/>
<dbReference type="Proteomes" id="UP000276776">
    <property type="component" value="Unassembled WGS sequence"/>
</dbReference>
<dbReference type="GO" id="GO:0045664">
    <property type="term" value="P:regulation of neuron differentiation"/>
    <property type="evidence" value="ECO:0007669"/>
    <property type="project" value="UniProtKB-ARBA"/>
</dbReference>
<dbReference type="PANTHER" id="PTHR24208">
    <property type="entry name" value="LIM/HOMEOBOX PROTEIN LHX"/>
    <property type="match status" value="1"/>
</dbReference>
<feature type="DNA-binding region" description="Homeobox" evidence="9">
    <location>
        <begin position="137"/>
        <end position="183"/>
    </location>
</feature>
<dbReference type="GO" id="GO:0005634">
    <property type="term" value="C:nucleus"/>
    <property type="evidence" value="ECO:0007669"/>
    <property type="project" value="UniProtKB-SubCell"/>
</dbReference>
<dbReference type="GO" id="GO:0046872">
    <property type="term" value="F:metal ion binding"/>
    <property type="evidence" value="ECO:0007669"/>
    <property type="project" value="UniProtKB-KW"/>
</dbReference>
<dbReference type="Pfam" id="PF00412">
    <property type="entry name" value="LIM"/>
    <property type="match status" value="2"/>
</dbReference>
<evidence type="ECO:0000259" key="14">
    <source>
        <dbReference type="PROSITE" id="PS50071"/>
    </source>
</evidence>
<dbReference type="SMART" id="SM00132">
    <property type="entry name" value="LIM"/>
    <property type="match status" value="2"/>
</dbReference>
<gene>
    <name evidence="15" type="ORF">TCLT_LOCUS2550</name>
</gene>
<dbReference type="PROSITE" id="PS50023">
    <property type="entry name" value="LIM_DOMAIN_2"/>
    <property type="match status" value="1"/>
</dbReference>
<dbReference type="Gene3D" id="1.10.10.60">
    <property type="entry name" value="Homeodomain-like"/>
    <property type="match status" value="1"/>
</dbReference>
<dbReference type="GO" id="GO:0030182">
    <property type="term" value="P:neuron differentiation"/>
    <property type="evidence" value="ECO:0007669"/>
    <property type="project" value="TreeGrafter"/>
</dbReference>
<evidence type="ECO:0000256" key="4">
    <source>
        <dbReference type="ARBA" id="ARBA00022833"/>
    </source>
</evidence>
<feature type="domain" description="LIM zinc-binding" evidence="13">
    <location>
        <begin position="45"/>
        <end position="109"/>
    </location>
</feature>
<evidence type="ECO:0000256" key="5">
    <source>
        <dbReference type="ARBA" id="ARBA00023038"/>
    </source>
</evidence>
<evidence type="ECO:0000256" key="3">
    <source>
        <dbReference type="ARBA" id="ARBA00022737"/>
    </source>
</evidence>
<keyword evidence="12" id="KW-0472">Membrane</keyword>
<keyword evidence="16" id="KW-1185">Reference proteome</keyword>
<comment type="subcellular location">
    <subcellularLocation>
        <location evidence="1 9 11">Nucleus</location>
    </subcellularLocation>
</comment>
<evidence type="ECO:0000256" key="12">
    <source>
        <dbReference type="SAM" id="Phobius"/>
    </source>
</evidence>
<keyword evidence="2 10" id="KW-0479">Metal-binding</keyword>
<dbReference type="PROSITE" id="PS50071">
    <property type="entry name" value="HOMEOBOX_2"/>
    <property type="match status" value="1"/>
</dbReference>
<evidence type="ECO:0000256" key="8">
    <source>
        <dbReference type="ARBA" id="ARBA00023242"/>
    </source>
</evidence>
<dbReference type="AlphaFoldDB" id="A0A0N5CQP9"/>
<evidence type="ECO:0000256" key="6">
    <source>
        <dbReference type="ARBA" id="ARBA00023125"/>
    </source>
</evidence>
<dbReference type="GO" id="GO:0000981">
    <property type="term" value="F:DNA-binding transcription factor activity, RNA polymerase II-specific"/>
    <property type="evidence" value="ECO:0007669"/>
    <property type="project" value="TreeGrafter"/>
</dbReference>
<dbReference type="SUPFAM" id="SSF46689">
    <property type="entry name" value="Homeodomain-like"/>
    <property type="match status" value="1"/>
</dbReference>
<keyword evidence="6 9" id="KW-0238">DNA-binding</keyword>
<evidence type="ECO:0000256" key="11">
    <source>
        <dbReference type="RuleBase" id="RU000682"/>
    </source>
</evidence>
<evidence type="ECO:0000256" key="10">
    <source>
        <dbReference type="PROSITE-ProRule" id="PRU00125"/>
    </source>
</evidence>
<dbReference type="InterPro" id="IPR009057">
    <property type="entry name" value="Homeodomain-like_sf"/>
</dbReference>
<feature type="domain" description="Homeobox" evidence="14">
    <location>
        <begin position="135"/>
        <end position="182"/>
    </location>
</feature>
<dbReference type="SMART" id="SM00389">
    <property type="entry name" value="HOX"/>
    <property type="match status" value="1"/>
</dbReference>
<reference evidence="17" key="1">
    <citation type="submission" date="2017-02" db="UniProtKB">
        <authorList>
            <consortium name="WormBaseParasite"/>
        </authorList>
    </citation>
    <scope>IDENTIFICATION</scope>
</reference>
<organism evidence="17">
    <name type="scientific">Thelazia callipaeda</name>
    <name type="common">Oriental eyeworm</name>
    <name type="synonym">Parasitic nematode</name>
    <dbReference type="NCBI Taxonomy" id="103827"/>
    <lineage>
        <taxon>Eukaryota</taxon>
        <taxon>Metazoa</taxon>
        <taxon>Ecdysozoa</taxon>
        <taxon>Nematoda</taxon>
        <taxon>Chromadorea</taxon>
        <taxon>Rhabditida</taxon>
        <taxon>Spirurina</taxon>
        <taxon>Spiruromorpha</taxon>
        <taxon>Thelazioidea</taxon>
        <taxon>Thelaziidae</taxon>
        <taxon>Thelazia</taxon>
    </lineage>
</organism>
<keyword evidence="5 10" id="KW-0440">LIM domain</keyword>
<evidence type="ECO:0000256" key="2">
    <source>
        <dbReference type="ARBA" id="ARBA00022723"/>
    </source>
</evidence>
<dbReference type="InterPro" id="IPR001781">
    <property type="entry name" value="Znf_LIM"/>
</dbReference>
<keyword evidence="8 9" id="KW-0539">Nucleus</keyword>
<dbReference type="STRING" id="103827.A0A0N5CQP9"/>
<evidence type="ECO:0000313" key="15">
    <source>
        <dbReference type="EMBL" id="VDM98571.1"/>
    </source>
</evidence>
<dbReference type="FunFam" id="1.10.10.60:FF:000027">
    <property type="entry name" value="LIM/homeobox protein Lhx9"/>
    <property type="match status" value="1"/>
</dbReference>
<dbReference type="PANTHER" id="PTHR24208:SF168">
    <property type="entry name" value="PROTEIN APTEROUS"/>
    <property type="match status" value="1"/>
</dbReference>
<keyword evidence="12" id="KW-0812">Transmembrane</keyword>
<dbReference type="Gene3D" id="2.10.110.10">
    <property type="entry name" value="Cysteine Rich Protein"/>
    <property type="match status" value="2"/>
</dbReference>
<protein>
    <submittedName>
        <fullName evidence="17">LIM/homeobox protein Lhx9</fullName>
    </submittedName>
</protein>
<dbReference type="GO" id="GO:0045944">
    <property type="term" value="P:positive regulation of transcription by RNA polymerase II"/>
    <property type="evidence" value="ECO:0007669"/>
    <property type="project" value="UniProtKB-ARBA"/>
</dbReference>
<dbReference type="SUPFAM" id="SSF57716">
    <property type="entry name" value="Glucocorticoid receptor-like (DNA-binding domain)"/>
    <property type="match status" value="1"/>
</dbReference>
<evidence type="ECO:0000256" key="1">
    <source>
        <dbReference type="ARBA" id="ARBA00004123"/>
    </source>
</evidence>
<name>A0A0N5CQP9_THECL</name>
<keyword evidence="4 10" id="KW-0862">Zinc</keyword>
<feature type="transmembrane region" description="Helical" evidence="12">
    <location>
        <begin position="190"/>
        <end position="207"/>
    </location>
</feature>
<dbReference type="EMBL" id="UYYF01000556">
    <property type="protein sequence ID" value="VDM98571.1"/>
    <property type="molecule type" value="Genomic_DNA"/>
</dbReference>
<evidence type="ECO:0000259" key="13">
    <source>
        <dbReference type="PROSITE" id="PS50023"/>
    </source>
</evidence>
<keyword evidence="12" id="KW-1133">Transmembrane helix</keyword>
<dbReference type="OMA" id="RRDYTAK"/>
<keyword evidence="3" id="KW-0677">Repeat</keyword>
<dbReference type="GO" id="GO:0000977">
    <property type="term" value="F:RNA polymerase II transcription regulatory region sequence-specific DNA binding"/>
    <property type="evidence" value="ECO:0007669"/>
    <property type="project" value="UniProtKB-ARBA"/>
</dbReference>
<sequence>MNEQSWHYDCLRCCVCHCLLNATSTCYFKNGMIFCRNDYFSRYGKRCERCTSVLCREDMVMKANDAIFHVSCFTCCICAVPLRPGELFMMGCNGTLYCHSTEFPVIVMKDGYRKWSQAKDDIETATDKEALNTTNKSKRMRTSFKHHQLRTMKSYFNLNHNPDAKDLKQLAQRTGLTKRVLQKTPEISNVVFYNIYALTHIYIYIYISKL</sequence>
<reference evidence="15 16" key="2">
    <citation type="submission" date="2018-11" db="EMBL/GenBank/DDBJ databases">
        <authorList>
            <consortium name="Pathogen Informatics"/>
        </authorList>
    </citation>
    <scope>NUCLEOTIDE SEQUENCE [LARGE SCALE GENOMIC DNA]</scope>
</reference>